<evidence type="ECO:0000256" key="1">
    <source>
        <dbReference type="SAM" id="MobiDB-lite"/>
    </source>
</evidence>
<name>A0A2H3JJN1_WOLCO</name>
<reference evidence="2 3" key="1">
    <citation type="journal article" date="2012" name="Science">
        <title>The Paleozoic origin of enzymatic lignin decomposition reconstructed from 31 fungal genomes.</title>
        <authorList>
            <person name="Floudas D."/>
            <person name="Binder M."/>
            <person name="Riley R."/>
            <person name="Barry K."/>
            <person name="Blanchette R.A."/>
            <person name="Henrissat B."/>
            <person name="Martinez A.T."/>
            <person name="Otillar R."/>
            <person name="Spatafora J.W."/>
            <person name="Yadav J.S."/>
            <person name="Aerts A."/>
            <person name="Benoit I."/>
            <person name="Boyd A."/>
            <person name="Carlson A."/>
            <person name="Copeland A."/>
            <person name="Coutinho P.M."/>
            <person name="de Vries R.P."/>
            <person name="Ferreira P."/>
            <person name="Findley K."/>
            <person name="Foster B."/>
            <person name="Gaskell J."/>
            <person name="Glotzer D."/>
            <person name="Gorecki P."/>
            <person name="Heitman J."/>
            <person name="Hesse C."/>
            <person name="Hori C."/>
            <person name="Igarashi K."/>
            <person name="Jurgens J.A."/>
            <person name="Kallen N."/>
            <person name="Kersten P."/>
            <person name="Kohler A."/>
            <person name="Kuees U."/>
            <person name="Kumar T.K.A."/>
            <person name="Kuo A."/>
            <person name="LaButti K."/>
            <person name="Larrondo L.F."/>
            <person name="Lindquist E."/>
            <person name="Ling A."/>
            <person name="Lombard V."/>
            <person name="Lucas S."/>
            <person name="Lundell T."/>
            <person name="Martin R."/>
            <person name="McLaughlin D.J."/>
            <person name="Morgenstern I."/>
            <person name="Morin E."/>
            <person name="Murat C."/>
            <person name="Nagy L.G."/>
            <person name="Nolan M."/>
            <person name="Ohm R.A."/>
            <person name="Patyshakuliyeva A."/>
            <person name="Rokas A."/>
            <person name="Ruiz-Duenas F.J."/>
            <person name="Sabat G."/>
            <person name="Salamov A."/>
            <person name="Samejima M."/>
            <person name="Schmutz J."/>
            <person name="Slot J.C."/>
            <person name="St John F."/>
            <person name="Stenlid J."/>
            <person name="Sun H."/>
            <person name="Sun S."/>
            <person name="Syed K."/>
            <person name="Tsang A."/>
            <person name="Wiebenga A."/>
            <person name="Young D."/>
            <person name="Pisabarro A."/>
            <person name="Eastwood D.C."/>
            <person name="Martin F."/>
            <person name="Cullen D."/>
            <person name="Grigoriev I.V."/>
            <person name="Hibbett D.S."/>
        </authorList>
    </citation>
    <scope>NUCLEOTIDE SEQUENCE [LARGE SCALE GENOMIC DNA]</scope>
    <source>
        <strain evidence="2 3">MD-104</strain>
    </source>
</reference>
<dbReference type="EMBL" id="KB467876">
    <property type="protein sequence ID" value="PCH36207.1"/>
    <property type="molecule type" value="Genomic_DNA"/>
</dbReference>
<organism evidence="2 3">
    <name type="scientific">Wolfiporia cocos (strain MD-104)</name>
    <name type="common">Brown rot fungus</name>
    <dbReference type="NCBI Taxonomy" id="742152"/>
    <lineage>
        <taxon>Eukaryota</taxon>
        <taxon>Fungi</taxon>
        <taxon>Dikarya</taxon>
        <taxon>Basidiomycota</taxon>
        <taxon>Agaricomycotina</taxon>
        <taxon>Agaricomycetes</taxon>
        <taxon>Polyporales</taxon>
        <taxon>Phaeolaceae</taxon>
        <taxon>Wolfiporia</taxon>
    </lineage>
</organism>
<evidence type="ECO:0000313" key="3">
    <source>
        <dbReference type="Proteomes" id="UP000218811"/>
    </source>
</evidence>
<proteinExistence type="predicted"/>
<feature type="region of interest" description="Disordered" evidence="1">
    <location>
        <begin position="1"/>
        <end position="33"/>
    </location>
</feature>
<keyword evidence="3" id="KW-1185">Reference proteome</keyword>
<feature type="compositionally biased region" description="Basic and acidic residues" evidence="1">
    <location>
        <begin position="16"/>
        <end position="25"/>
    </location>
</feature>
<dbReference type="Proteomes" id="UP000218811">
    <property type="component" value="Unassembled WGS sequence"/>
</dbReference>
<dbReference type="AlphaFoldDB" id="A0A2H3JJN1"/>
<protein>
    <submittedName>
        <fullName evidence="2">Uncharacterized protein</fullName>
    </submittedName>
</protein>
<feature type="compositionally biased region" description="Polar residues" evidence="1">
    <location>
        <begin position="1"/>
        <end position="12"/>
    </location>
</feature>
<accession>A0A2H3JJN1</accession>
<gene>
    <name evidence="2" type="ORF">WOLCODRAFT_140253</name>
</gene>
<sequence>MRADSRSTQSPHSVRRRYEVREFGRHSGRRRRGTQSLILHLPLPCHARHVAAPVRCNSHPAAAVAAMDGPCRDISAIICILPSHPCPTVYRTARSEGRPPHIRSMNTRGRSSRALCICIALSIFLPQQLWRPDVAPFDDPALCARGPGGRGCSQHLHGQFQLNSPHLRSSTAGATIIYNPDPTSQETHKAPAQGGTR</sequence>
<evidence type="ECO:0000313" key="2">
    <source>
        <dbReference type="EMBL" id="PCH36207.1"/>
    </source>
</evidence>
<feature type="region of interest" description="Disordered" evidence="1">
    <location>
        <begin position="174"/>
        <end position="197"/>
    </location>
</feature>